<organism evidence="1 3">
    <name type="scientific">Cucumis melo var. makuwa</name>
    <name type="common">Oriental melon</name>
    <dbReference type="NCBI Taxonomy" id="1194695"/>
    <lineage>
        <taxon>Eukaryota</taxon>
        <taxon>Viridiplantae</taxon>
        <taxon>Streptophyta</taxon>
        <taxon>Embryophyta</taxon>
        <taxon>Tracheophyta</taxon>
        <taxon>Spermatophyta</taxon>
        <taxon>Magnoliopsida</taxon>
        <taxon>eudicotyledons</taxon>
        <taxon>Gunneridae</taxon>
        <taxon>Pentapetalae</taxon>
        <taxon>rosids</taxon>
        <taxon>fabids</taxon>
        <taxon>Cucurbitales</taxon>
        <taxon>Cucurbitaceae</taxon>
        <taxon>Benincaseae</taxon>
        <taxon>Cucumis</taxon>
    </lineage>
</organism>
<dbReference type="AlphaFoldDB" id="A0A5A7UQX8"/>
<evidence type="ECO:0000313" key="3">
    <source>
        <dbReference type="Proteomes" id="UP000321393"/>
    </source>
</evidence>
<name>A0A5A7UQX8_CUCMM</name>
<comment type="caution">
    <text evidence="1">The sequence shown here is derived from an EMBL/GenBank/DDBJ whole genome shotgun (WGS) entry which is preliminary data.</text>
</comment>
<gene>
    <name evidence="2" type="ORF">E5676_scaffold943G00770</name>
    <name evidence="1" type="ORF">E6C27_scaffold104G00590</name>
</gene>
<evidence type="ECO:0000313" key="1">
    <source>
        <dbReference type="EMBL" id="KAA0055879.1"/>
    </source>
</evidence>
<dbReference type="EMBL" id="SSTD01004087">
    <property type="protein sequence ID" value="TYK24102.1"/>
    <property type="molecule type" value="Genomic_DNA"/>
</dbReference>
<dbReference type="OrthoDB" id="1435374at2759"/>
<accession>A0A5A7UQX8</accession>
<protein>
    <submittedName>
        <fullName evidence="1">Uncharacterized protein</fullName>
    </submittedName>
</protein>
<proteinExistence type="predicted"/>
<dbReference type="Proteomes" id="UP000321393">
    <property type="component" value="Unassembled WGS sequence"/>
</dbReference>
<evidence type="ECO:0000313" key="4">
    <source>
        <dbReference type="Proteomes" id="UP000321947"/>
    </source>
</evidence>
<dbReference type="Proteomes" id="UP000321947">
    <property type="component" value="Unassembled WGS sequence"/>
</dbReference>
<reference evidence="3 4" key="1">
    <citation type="submission" date="2019-08" db="EMBL/GenBank/DDBJ databases">
        <title>Draft genome sequences of two oriental melons (Cucumis melo L. var makuwa).</title>
        <authorList>
            <person name="Kwon S.-Y."/>
        </authorList>
    </citation>
    <scope>NUCLEOTIDE SEQUENCE [LARGE SCALE GENOMIC DNA]</scope>
    <source>
        <strain evidence="4">cv. Chang Bougi</strain>
        <strain evidence="3">cv. SW 3</strain>
        <tissue evidence="1">Leaf</tissue>
    </source>
</reference>
<evidence type="ECO:0000313" key="2">
    <source>
        <dbReference type="EMBL" id="TYK24102.1"/>
    </source>
</evidence>
<sequence>MELPTDKDLALGWDEIEIGLDNAHIDQLEQVDASKNEKKKTKGLSLMHDVIRIKSTGEKIVVEYNENGVPIDENGHKLQSLIRSCVHHRIPITHASWKTRVLPKNRILEELIYEKKLGQKNNGGYINKDVQQVANEIDEILDKSRNDALTQALGTREYDGREKVLENLVKILMVLGIATIVPLIYLTLKKKVVDEEEVKEEKVIATRPSISKNVVTDSRQMTKEVEVTNEPSNLPIQLKYILIYPERGNG</sequence>
<dbReference type="EMBL" id="SSTE01008385">
    <property type="protein sequence ID" value="KAA0055879.1"/>
    <property type="molecule type" value="Genomic_DNA"/>
</dbReference>